<feature type="non-terminal residue" evidence="1">
    <location>
        <position position="1"/>
    </location>
</feature>
<dbReference type="EMBL" id="KL524916">
    <property type="protein sequence ID" value="KFO90833.1"/>
    <property type="molecule type" value="Genomic_DNA"/>
</dbReference>
<dbReference type="AlphaFoldDB" id="A0A091HU84"/>
<reference evidence="1 2" key="1">
    <citation type="submission" date="2014-04" db="EMBL/GenBank/DDBJ databases">
        <title>Genome evolution of avian class.</title>
        <authorList>
            <person name="Zhang G."/>
            <person name="Li C."/>
        </authorList>
    </citation>
    <scope>NUCLEOTIDE SEQUENCE [LARGE SCALE GENOMIC DNA]</scope>
    <source>
        <strain evidence="1">BGI_N320</strain>
    </source>
</reference>
<gene>
    <name evidence="1" type="ORF">N320_11344</name>
</gene>
<evidence type="ECO:0000313" key="1">
    <source>
        <dbReference type="EMBL" id="KFO90833.1"/>
    </source>
</evidence>
<feature type="non-terminal residue" evidence="1">
    <location>
        <position position="45"/>
    </location>
</feature>
<proteinExistence type="predicted"/>
<name>A0A091HU84_BUCRH</name>
<accession>A0A091HU84</accession>
<organism evidence="1 2">
    <name type="scientific">Buceros rhinoceros silvestris</name>
    <dbReference type="NCBI Taxonomy" id="175836"/>
    <lineage>
        <taxon>Eukaryota</taxon>
        <taxon>Metazoa</taxon>
        <taxon>Chordata</taxon>
        <taxon>Craniata</taxon>
        <taxon>Vertebrata</taxon>
        <taxon>Euteleostomi</taxon>
        <taxon>Archelosauria</taxon>
        <taxon>Archosauria</taxon>
        <taxon>Dinosauria</taxon>
        <taxon>Saurischia</taxon>
        <taxon>Theropoda</taxon>
        <taxon>Coelurosauria</taxon>
        <taxon>Aves</taxon>
        <taxon>Neognathae</taxon>
        <taxon>Neoaves</taxon>
        <taxon>Telluraves</taxon>
        <taxon>Coraciimorphae</taxon>
        <taxon>Bucerotiformes</taxon>
        <taxon>Bucerotidae</taxon>
        <taxon>Buceros</taxon>
    </lineage>
</organism>
<keyword evidence="2" id="KW-1185">Reference proteome</keyword>
<sequence>DMFPFLSEFSVLTEPGMREVLKEVRVTTCSSKPFQPQLMKNSYKH</sequence>
<evidence type="ECO:0000313" key="2">
    <source>
        <dbReference type="Proteomes" id="UP000054064"/>
    </source>
</evidence>
<protein>
    <submittedName>
        <fullName evidence="1">Uncharacterized protein</fullName>
    </submittedName>
</protein>
<dbReference type="Proteomes" id="UP000054064">
    <property type="component" value="Unassembled WGS sequence"/>
</dbReference>